<dbReference type="EMBL" id="CAJVPL010001705">
    <property type="protein sequence ID" value="CAG8583921.1"/>
    <property type="molecule type" value="Genomic_DNA"/>
</dbReference>
<dbReference type="Proteomes" id="UP000789831">
    <property type="component" value="Unassembled WGS sequence"/>
</dbReference>
<dbReference type="CDD" id="cd03230">
    <property type="entry name" value="ABC_DR_subfamily_A"/>
    <property type="match status" value="1"/>
</dbReference>
<protein>
    <submittedName>
        <fullName evidence="5">3308_t:CDS:1</fullName>
    </submittedName>
</protein>
<evidence type="ECO:0000259" key="4">
    <source>
        <dbReference type="PROSITE" id="PS50893"/>
    </source>
</evidence>
<evidence type="ECO:0000256" key="3">
    <source>
        <dbReference type="ARBA" id="ARBA00022840"/>
    </source>
</evidence>
<dbReference type="InterPro" id="IPR003593">
    <property type="entry name" value="AAA+_ATPase"/>
</dbReference>
<dbReference type="SMART" id="SM00382">
    <property type="entry name" value="AAA"/>
    <property type="match status" value="1"/>
</dbReference>
<feature type="domain" description="ABC transporter" evidence="4">
    <location>
        <begin position="6"/>
        <end position="175"/>
    </location>
</feature>
<evidence type="ECO:0000313" key="6">
    <source>
        <dbReference type="Proteomes" id="UP000789831"/>
    </source>
</evidence>
<dbReference type="PROSITE" id="PS50893">
    <property type="entry name" value="ABC_TRANSPORTER_2"/>
    <property type="match status" value="1"/>
</dbReference>
<keyword evidence="3" id="KW-0067">ATP-binding</keyword>
<keyword evidence="1" id="KW-0813">Transport</keyword>
<dbReference type="InterPro" id="IPR003439">
    <property type="entry name" value="ABC_transporter-like_ATP-bd"/>
</dbReference>
<sequence>MTKNVIEIRKLKKVYDGRTVLKNVSFSVKKGSIHGFIGPNGAGKTTTLKCLMSGIIPSAGEIYLEGKKVGENELANKKIGFMTEPAEFTDNLSPDILVLDEPTSGLDPSYRGILLNQLEGVRKRGGTVLISSHILSDLQKLVDSTTIIDKGKIIYTGEKPDDIEEMYNKLVLKDKIKAKEGQT</sequence>
<dbReference type="PANTHER" id="PTHR42939:SF1">
    <property type="entry name" value="ABC TRANSPORTER ATP-BINDING PROTEIN ALBC-RELATED"/>
    <property type="match status" value="1"/>
</dbReference>
<accession>A0A9N9C1U4</accession>
<evidence type="ECO:0000256" key="2">
    <source>
        <dbReference type="ARBA" id="ARBA00022741"/>
    </source>
</evidence>
<dbReference type="GO" id="GO:0005524">
    <property type="term" value="F:ATP binding"/>
    <property type="evidence" value="ECO:0007669"/>
    <property type="project" value="UniProtKB-KW"/>
</dbReference>
<name>A0A9N9C1U4_9GLOM</name>
<evidence type="ECO:0000256" key="1">
    <source>
        <dbReference type="ARBA" id="ARBA00022448"/>
    </source>
</evidence>
<organism evidence="5 6">
    <name type="scientific">Ambispora gerdemannii</name>
    <dbReference type="NCBI Taxonomy" id="144530"/>
    <lineage>
        <taxon>Eukaryota</taxon>
        <taxon>Fungi</taxon>
        <taxon>Fungi incertae sedis</taxon>
        <taxon>Mucoromycota</taxon>
        <taxon>Glomeromycotina</taxon>
        <taxon>Glomeromycetes</taxon>
        <taxon>Archaeosporales</taxon>
        <taxon>Ambisporaceae</taxon>
        <taxon>Ambispora</taxon>
    </lineage>
</organism>
<dbReference type="PANTHER" id="PTHR42939">
    <property type="entry name" value="ABC TRANSPORTER ATP-BINDING PROTEIN ALBC-RELATED"/>
    <property type="match status" value="1"/>
</dbReference>
<gene>
    <name evidence="5" type="ORF">AGERDE_LOCUS8264</name>
</gene>
<reference evidence="5" key="1">
    <citation type="submission" date="2021-06" db="EMBL/GenBank/DDBJ databases">
        <authorList>
            <person name="Kallberg Y."/>
            <person name="Tangrot J."/>
            <person name="Rosling A."/>
        </authorList>
    </citation>
    <scope>NUCLEOTIDE SEQUENCE</scope>
    <source>
        <strain evidence="5">MT106</strain>
    </source>
</reference>
<dbReference type="GO" id="GO:0016887">
    <property type="term" value="F:ATP hydrolysis activity"/>
    <property type="evidence" value="ECO:0007669"/>
    <property type="project" value="InterPro"/>
</dbReference>
<comment type="caution">
    <text evidence="5">The sequence shown here is derived from an EMBL/GenBank/DDBJ whole genome shotgun (WGS) entry which is preliminary data.</text>
</comment>
<proteinExistence type="predicted"/>
<dbReference type="Pfam" id="PF00005">
    <property type="entry name" value="ABC_tran"/>
    <property type="match status" value="1"/>
</dbReference>
<dbReference type="OrthoDB" id="2417983at2759"/>
<dbReference type="InterPro" id="IPR051782">
    <property type="entry name" value="ABC_Transporter_VariousFunc"/>
</dbReference>
<dbReference type="SUPFAM" id="SSF52540">
    <property type="entry name" value="P-loop containing nucleoside triphosphate hydrolases"/>
    <property type="match status" value="1"/>
</dbReference>
<keyword evidence="2" id="KW-0547">Nucleotide-binding</keyword>
<keyword evidence="6" id="KW-1185">Reference proteome</keyword>
<dbReference type="InterPro" id="IPR027417">
    <property type="entry name" value="P-loop_NTPase"/>
</dbReference>
<dbReference type="Gene3D" id="3.40.50.300">
    <property type="entry name" value="P-loop containing nucleotide triphosphate hydrolases"/>
    <property type="match status" value="2"/>
</dbReference>
<evidence type="ECO:0000313" key="5">
    <source>
        <dbReference type="EMBL" id="CAG8583921.1"/>
    </source>
</evidence>
<dbReference type="AlphaFoldDB" id="A0A9N9C1U4"/>